<dbReference type="SUPFAM" id="SSF53756">
    <property type="entry name" value="UDP-Glycosyltransferase/glycogen phosphorylase"/>
    <property type="match status" value="1"/>
</dbReference>
<dbReference type="Gene3D" id="3.40.50.2000">
    <property type="entry name" value="Glycogen Phosphorylase B"/>
    <property type="match status" value="2"/>
</dbReference>
<evidence type="ECO:0000313" key="6">
    <source>
        <dbReference type="Proteomes" id="UP000189703"/>
    </source>
</evidence>
<dbReference type="AlphaFoldDB" id="A0A1U7ZSK9"/>
<accession>A0A1U7ZSK9</accession>
<dbReference type="EC" id="2.4.1.-" evidence="5"/>
<dbReference type="PANTHER" id="PTHR48047">
    <property type="entry name" value="GLYCOSYLTRANSFERASE"/>
    <property type="match status" value="1"/>
</dbReference>
<dbReference type="OMA" id="HITIHRS"/>
<dbReference type="Pfam" id="PF00201">
    <property type="entry name" value="UDPGT"/>
    <property type="match status" value="1"/>
</dbReference>
<organism evidence="6 7">
    <name type="scientific">Nelumbo nucifera</name>
    <name type="common">Sacred lotus</name>
    <dbReference type="NCBI Taxonomy" id="4432"/>
    <lineage>
        <taxon>Eukaryota</taxon>
        <taxon>Viridiplantae</taxon>
        <taxon>Streptophyta</taxon>
        <taxon>Embryophyta</taxon>
        <taxon>Tracheophyta</taxon>
        <taxon>Spermatophyta</taxon>
        <taxon>Magnoliopsida</taxon>
        <taxon>Proteales</taxon>
        <taxon>Nelumbonaceae</taxon>
        <taxon>Nelumbo</taxon>
    </lineage>
</organism>
<dbReference type="RefSeq" id="XP_010257276.1">
    <property type="nucleotide sequence ID" value="XM_010258974.2"/>
</dbReference>
<dbReference type="PANTHER" id="PTHR48047:SF61">
    <property type="entry name" value="OS04G0273600 PROTEIN"/>
    <property type="match status" value="1"/>
</dbReference>
<keyword evidence="2 4" id="KW-0328">Glycosyltransferase</keyword>
<evidence type="ECO:0000313" key="7">
    <source>
        <dbReference type="RefSeq" id="XP_010257276.1"/>
    </source>
</evidence>
<dbReference type="PROSITE" id="PS00375">
    <property type="entry name" value="UDPGT"/>
    <property type="match status" value="1"/>
</dbReference>
<dbReference type="KEGG" id="nnu:104597446"/>
<dbReference type="InterPro" id="IPR002213">
    <property type="entry name" value="UDP_glucos_trans"/>
</dbReference>
<evidence type="ECO:0000256" key="2">
    <source>
        <dbReference type="ARBA" id="ARBA00022676"/>
    </source>
</evidence>
<comment type="similarity">
    <text evidence="1 4">Belongs to the UDP-glycosyltransferase family.</text>
</comment>
<dbReference type="FunFam" id="3.40.50.2000:FF:000064">
    <property type="entry name" value="Glycosyltransferase"/>
    <property type="match status" value="1"/>
</dbReference>
<evidence type="ECO:0000256" key="5">
    <source>
        <dbReference type="RuleBase" id="RU362057"/>
    </source>
</evidence>
<gene>
    <name evidence="7" type="primary">LOC104597446</name>
</gene>
<keyword evidence="6" id="KW-1185">Reference proteome</keyword>
<evidence type="ECO:0000256" key="3">
    <source>
        <dbReference type="ARBA" id="ARBA00022679"/>
    </source>
</evidence>
<dbReference type="FunFam" id="3.40.50.2000:FF:000103">
    <property type="entry name" value="Glycosyltransferase"/>
    <property type="match status" value="1"/>
</dbReference>
<name>A0A1U7ZSK9_NELNU</name>
<dbReference type="GO" id="GO:0035251">
    <property type="term" value="F:UDP-glucosyltransferase activity"/>
    <property type="evidence" value="ECO:0000318"/>
    <property type="project" value="GO_Central"/>
</dbReference>
<keyword evidence="3 4" id="KW-0808">Transferase</keyword>
<dbReference type="InterPro" id="IPR035595">
    <property type="entry name" value="UDP_glycos_trans_CS"/>
</dbReference>
<dbReference type="OrthoDB" id="5835829at2759"/>
<evidence type="ECO:0000256" key="1">
    <source>
        <dbReference type="ARBA" id="ARBA00009995"/>
    </source>
</evidence>
<dbReference type="eggNOG" id="KOG1192">
    <property type="taxonomic scope" value="Eukaryota"/>
</dbReference>
<evidence type="ECO:0000256" key="4">
    <source>
        <dbReference type="RuleBase" id="RU003718"/>
    </source>
</evidence>
<protein>
    <recommendedName>
        <fullName evidence="5">Glycosyltransferase</fullName>
        <ecNumber evidence="5">2.4.1.-</ecNumber>
    </recommendedName>
</protein>
<dbReference type="CDD" id="cd03784">
    <property type="entry name" value="GT1_Gtf-like"/>
    <property type="match status" value="1"/>
</dbReference>
<reference evidence="7" key="1">
    <citation type="submission" date="2025-08" db="UniProtKB">
        <authorList>
            <consortium name="RefSeq"/>
        </authorList>
    </citation>
    <scope>IDENTIFICATION</scope>
</reference>
<dbReference type="Proteomes" id="UP000189703">
    <property type="component" value="Unplaced"/>
</dbReference>
<dbReference type="GeneID" id="104597446"/>
<proteinExistence type="inferred from homology"/>
<sequence length="494" mass="55392">MNGNGKNVVLFPFMAQGHLNPFLDLARLFAFRAPSLTITFVSTPANNLSLRPRFLSYPTIRFLDLSFHIDGDPPLPDNAENTDVFTTQSYISRFYLGSESLFRHSFHRLISQITESDGGRPPVCIISDMFLAWTIDFAHSFGSLHIPLYTSGPYAMSIYNSIWTHLPHTLTCSDVFTLPDVPGITLHRTQLSNNMKAASKDKRSSEFVKRQADCCRRSDGSLWNTVEVLEKSSLHNWAQSTGKPVWAIGPLLPRSCDEHERGGKRPGLSPEACIEWLNLHPPNSVLYVSFGSQNSVTVAQMKELANGLEQSGRPFIWALRNPTGFDGRESFREEWLPDGFQERMKDSKHGLLVHNWAPQIDILSHTSTGAFLSHCGWNSVLESLGRGVPIIGWPLAAEQFYNSKLLEEELGACMELARGSDAIVEGGDVARIVRLVMEGEEGEEMRRKAKGLREEMKMAVMEGDGQRGSSLRAFDDFVETLILRCDKSEKPERE</sequence>